<keyword evidence="4" id="KW-1185">Reference proteome</keyword>
<name>A0A1I7DEN1_9HYPH</name>
<dbReference type="RefSeq" id="WP_083417336.1">
    <property type="nucleotide sequence ID" value="NZ_FPBD01000008.1"/>
</dbReference>
<evidence type="ECO:0000256" key="1">
    <source>
        <dbReference type="SAM" id="SignalP"/>
    </source>
</evidence>
<gene>
    <name evidence="3" type="ORF">SAMN05444141_108244</name>
</gene>
<accession>A0A1I7DEN1</accession>
<dbReference type="SMART" id="SM00869">
    <property type="entry name" value="Autotransporter"/>
    <property type="match status" value="1"/>
</dbReference>
<evidence type="ECO:0000259" key="2">
    <source>
        <dbReference type="PROSITE" id="PS51208"/>
    </source>
</evidence>
<dbReference type="EMBL" id="FPBD01000008">
    <property type="protein sequence ID" value="SFU10139.1"/>
    <property type="molecule type" value="Genomic_DNA"/>
</dbReference>
<dbReference type="SUPFAM" id="SSF103515">
    <property type="entry name" value="Autotransporter"/>
    <property type="match status" value="1"/>
</dbReference>
<feature type="domain" description="Autotransporter" evidence="2">
    <location>
        <begin position="1558"/>
        <end position="1829"/>
    </location>
</feature>
<sequence>MYVKRLFSTTALSGLLYFMVQSVYAEPIENNTTLQRPEGDYAGFDGSASDKRAIFYRETLSSTDALTGSVDAGATSDPAEVQSWNGVDAYDAFTEEVYLAALSSPAPFTSDVDVTLYLTRQTSIDAESLSIDAVGLWSETDDEITNSGSILIDATAGDTTSSTDASSKADATGIRGENIQNTGDITLWARGGNAKAGSKAFTNAEATGLIATNIENSGKISVTALAGNGEASTGFVSADAYAYGIRGDLITNHGELSVTASTETGTVQARGLYAYEETVTLNTGDITISGTAGDNAQLFGIYAYDGTVGTNTGDINVIGVAVDGRVQAAAIDVHGGSLSNNEGTLFVDASSTHGRIETYGIRATSGQVGTNTGNITVLSETEDEKVEAYGISSGTLGLNSGDIHISAISRDDIVRAYAIEAERTKNTGSLEVSSRSSKKDVSAYGIKGQTETNEGSISVSATSDESYAYSYGIQGVVDTNTGLIKVESTTTEGFAYAHGIQGNTQKNEGDIRAEATAVEDYAYAFGIQNGVTENIGDIHATARSTEEQAYAYSIQGGADTNTGDLVTTSVSKNSYAYAYGIQGEVTTNSGNIQVTARGAQQAFAYGVQGNTAANLGALTVSALSTNDYAQAFGISGAVNTNDADISVEAFAGTDNYSTFARAYGLHSYQSGDTPDNISRNSGDISVVAAAGDTDDTSGNIHASAKAYGIFLEAYNSDDPIYGTISENHGNIEIIANSAELTGSSDINEENGRVDAIGVLANVGTNTGDIKVAATGSSIVGASKADLVVEAYGIRGNIATNSGTVWVKAVAGTNDGGTVSSYVQTSGLRGAVGTNNGDITVHGESAADYVHAYGIDTYKGDLTANSGSINVTGISGTDHVQASGIDIYEGDIGTNSGAIEVYGQSEQRYVQATGIDIFQGSIDTNSGKISARGFSKESYVQSTGIDLTDGNLTTNTGDIYVKAVSEQDYTRAKGIDGPLDNNHGAITSISIAQADYSRAYGIYDFDGGSTPSDLTENTGIIEVLAQSGDIVESDRDINSTAEAYGIQLTAFNSDDPIHGTIAKNTGKITVFANGGLVTGTSNTHNVDATVQAYGVQANITENTGHIYVEANGTSANNLSNGDLLTRAYGIDGDVGVNSGNITVFARAGTSDVGTVNTGTYAYGINGATGVNEGQIHVESHSEDFVYATGLNDVVSLENREKVTALATSKDDFVYATGIAGDAGAEVTKNSHQVHAKAESESRFSYAYGIRADVGENSGDIIAQAISGTSASSTPAEYVYAYSVSGGLESNSAIIKADATSYGDQATAYGVAQASGTLTNTGVISARAQSISHGGDNDTANAYGIYLKNDLTLDSQGLILASASGDADSKAYQVYTDGFDLSIENYGMLLGSDLQLTDYEGTIQSDTGNNVTFDNADLYVYVDPVNLREGEYTLPSLVENKTLTEGQFEDFANIDVLRSQLGTDWTVGFVEQADTAGEQKIIFNYAPESSAALVSAAATRQMALNLQNLVDGQLDNLWLNSLSSSINSEQSLNSYAPVAPKSEGLAAINKAAPSGMYGDGFEQTTQVYMQGVLSQQAANYDPVGYNVYSQGLLVGLNSTITENILVGASGYYGQGKLDFTGNGFENGSEDIKIYAVGVQASYQYGSALLGLSSLYTHSENDFANATSTGSRTGSFTADTLTTRLALKYKSEFAGNCFTPEVALTHVWFKQDDFTTSGTSHLDTRYSDLNESDLYLSANLGWSRDFNLGEWVVQPNAKLGVLHALTSNEVAGEVYQAAAVEELVFGADRTYLNTSAGLTLKSGNFSASLNYAGSFSENTSRNSVQGRFSLRF</sequence>
<dbReference type="Proteomes" id="UP000183371">
    <property type="component" value="Unassembled WGS sequence"/>
</dbReference>
<dbReference type="PROSITE" id="PS51208">
    <property type="entry name" value="AUTOTRANSPORTER"/>
    <property type="match status" value="1"/>
</dbReference>
<evidence type="ECO:0000313" key="3">
    <source>
        <dbReference type="EMBL" id="SFU10139.1"/>
    </source>
</evidence>
<dbReference type="InterPro" id="IPR005546">
    <property type="entry name" value="Autotransporte_beta"/>
</dbReference>
<feature type="chain" id="PRO_5010315300" description="Autotransporter domain-containing protein" evidence="1">
    <location>
        <begin position="26"/>
        <end position="1829"/>
    </location>
</feature>
<keyword evidence="1" id="KW-0732">Signal</keyword>
<protein>
    <recommendedName>
        <fullName evidence="2">Autotransporter domain-containing protein</fullName>
    </recommendedName>
</protein>
<dbReference type="InterPro" id="IPR036709">
    <property type="entry name" value="Autotransporte_beta_dom_sf"/>
</dbReference>
<dbReference type="Gene3D" id="2.40.128.130">
    <property type="entry name" value="Autotransporter beta-domain"/>
    <property type="match status" value="1"/>
</dbReference>
<proteinExistence type="predicted"/>
<feature type="signal peptide" evidence="1">
    <location>
        <begin position="1"/>
        <end position="25"/>
    </location>
</feature>
<reference evidence="4" key="1">
    <citation type="submission" date="2016-10" db="EMBL/GenBank/DDBJ databases">
        <authorList>
            <person name="Varghese N."/>
            <person name="Submissions S."/>
        </authorList>
    </citation>
    <scope>NUCLEOTIDE SEQUENCE [LARGE SCALE GENOMIC DNA]</scope>
    <source>
        <strain evidence="4">DSM 17465</strain>
    </source>
</reference>
<evidence type="ECO:0000313" key="4">
    <source>
        <dbReference type="Proteomes" id="UP000183371"/>
    </source>
</evidence>
<organism evidence="3 4">
    <name type="scientific">Pseudovibrio denitrificans</name>
    <dbReference type="NCBI Taxonomy" id="258256"/>
    <lineage>
        <taxon>Bacteria</taxon>
        <taxon>Pseudomonadati</taxon>
        <taxon>Pseudomonadota</taxon>
        <taxon>Alphaproteobacteria</taxon>
        <taxon>Hyphomicrobiales</taxon>
        <taxon>Stappiaceae</taxon>
        <taxon>Pseudovibrio</taxon>
    </lineage>
</organism>